<evidence type="ECO:0000256" key="1">
    <source>
        <dbReference type="SAM" id="MobiDB-lite"/>
    </source>
</evidence>
<reference evidence="2 3" key="1">
    <citation type="journal article" date="2014" name="Mol. Plant">
        <title>Chromosome Scale Genome Assembly and Transcriptome Profiling of Nannochloropsis gaditana in Nitrogen Depletion.</title>
        <authorList>
            <person name="Corteggiani Carpinelli E."/>
            <person name="Telatin A."/>
            <person name="Vitulo N."/>
            <person name="Forcato C."/>
            <person name="D'Angelo M."/>
            <person name="Schiavon R."/>
            <person name="Vezzi A."/>
            <person name="Giacometti G.M."/>
            <person name="Morosinotto T."/>
            <person name="Valle G."/>
        </authorList>
    </citation>
    <scope>NUCLEOTIDE SEQUENCE [LARGE SCALE GENOMIC DNA]</scope>
    <source>
        <strain evidence="2 3">B-31</strain>
    </source>
</reference>
<organism evidence="2 3">
    <name type="scientific">Nannochloropsis gaditana</name>
    <dbReference type="NCBI Taxonomy" id="72520"/>
    <lineage>
        <taxon>Eukaryota</taxon>
        <taxon>Sar</taxon>
        <taxon>Stramenopiles</taxon>
        <taxon>Ochrophyta</taxon>
        <taxon>Eustigmatophyceae</taxon>
        <taxon>Eustigmatales</taxon>
        <taxon>Monodopsidaceae</taxon>
        <taxon>Nannochloropsis</taxon>
    </lineage>
</organism>
<feature type="compositionally biased region" description="Basic and acidic residues" evidence="1">
    <location>
        <begin position="566"/>
        <end position="575"/>
    </location>
</feature>
<keyword evidence="3" id="KW-1185">Reference proteome</keyword>
<evidence type="ECO:0000313" key="2">
    <source>
        <dbReference type="EMBL" id="EWM29928.1"/>
    </source>
</evidence>
<sequence>MPSSLLTRIKSGGWELLSNNLLPPSGLGYPIEASKCLQVIMEAKNKNARKDQCAKSMSVNKNAEIHSHRDLSVLHAALEQQYGDGIIPLSALSMLRRWALALGRPCSKHINNLSKRVAHVLKQTSHSPSLRAEIEQELLYEVEAQDSPLQYMYNIPKVSFTSQPEQNFKILCCNRNNDLRHFSDSQHYTRSRAFYARQNARAFETTVPCGVTTNAFIVDAYARCIQAYLADIRHCYDNIDVSDRAHIMDVGNRTCHRGETAEQKHGPGDVKTKRCTTASSAKTDDSRSRNKVYVIELAAGHCLFGYLLAKRLHQAQEEGAVPSSWSICILLTDFNHAILKSRMEMPWMKPFIAAGLVEFAVLDAASAGASGPTEQEGEEGRERVEPGSLLLMGETKRWIPAGSLLGPVFIIGNYALDSFPVDVFMSGQTGVLDEVCAEGGGGRLRLVPVPLTATSERVADGYPYQPLVRALVEEREGGVLHMINVGFIRILEQIRSLLHPRHKGHIAALAADATFQFDDPVWRVEQAGSEGSKVLDGIEEGDRRGLAGRVSETIVQKTRGRVHEVTKWQDGEKATQHRVAPSSDYGGDRKTLQRPPSIELPDISPGSGSGCFALAVDPQTIVSAVLWTFQGLGEGDGRRGEERVEWLAVRNTLLEGGLAVTLVATKAAEEDEVHTTGNVALSRTREAFWRHLCLQNPTDYEHIQGLMLEEHDALKKDGRECRSLVSSLGLQGMLALLRWSGYDFDLFWILRWYLRDAMLQHCSLDRQLGAGRLFTDETMKKCVLVVADVALRCLFNCTALTARAWALSRYRGLQFLYALGCYREAVEFFMYRCRGDISPLKLSTSSIDLWRDKFCDEFGSAAEAFLIALCLDKLPCTSKSVRQLLLCTTHGARFRDSKGLQRVTKYLHKHDLNAYGGL</sequence>
<accession>W7U294</accession>
<evidence type="ECO:0000313" key="3">
    <source>
        <dbReference type="Proteomes" id="UP000019335"/>
    </source>
</evidence>
<comment type="caution">
    <text evidence="2">The sequence shown here is derived from an EMBL/GenBank/DDBJ whole genome shotgun (WGS) entry which is preliminary data.</text>
</comment>
<dbReference type="AlphaFoldDB" id="W7U294"/>
<dbReference type="OrthoDB" id="64915at2759"/>
<gene>
    <name evidence="2" type="ORF">Naga_100035g18</name>
</gene>
<feature type="compositionally biased region" description="Basic and acidic residues" evidence="1">
    <location>
        <begin position="258"/>
        <end position="272"/>
    </location>
</feature>
<proteinExistence type="predicted"/>
<feature type="region of interest" description="Disordered" evidence="1">
    <location>
        <begin position="258"/>
        <end position="283"/>
    </location>
</feature>
<name>W7U294_9STRA</name>
<dbReference type="Proteomes" id="UP000019335">
    <property type="component" value="Chromosome 2"/>
</dbReference>
<feature type="region of interest" description="Disordered" evidence="1">
    <location>
        <begin position="566"/>
        <end position="603"/>
    </location>
</feature>
<dbReference type="EMBL" id="AZIL01000114">
    <property type="protein sequence ID" value="EWM29928.1"/>
    <property type="molecule type" value="Genomic_DNA"/>
</dbReference>
<protein>
    <submittedName>
        <fullName evidence="2">Uncharacterized protein</fullName>
    </submittedName>
</protein>